<comment type="caution">
    <text evidence="1">The sequence shown here is derived from an EMBL/GenBank/DDBJ whole genome shotgun (WGS) entry which is preliminary data.</text>
</comment>
<dbReference type="Proteomes" id="UP000190188">
    <property type="component" value="Unassembled WGS sequence"/>
</dbReference>
<evidence type="ECO:0000313" key="1">
    <source>
        <dbReference type="EMBL" id="OPA76607.1"/>
    </source>
</evidence>
<sequence length="75" mass="8656">MKKKFIFLLMLLASIILLINIVLKDDVILISPNKNSRADLQNKVITNKSELEEIAKKEHLNKVPKRIETEYIGPQ</sequence>
<protein>
    <submittedName>
        <fullName evidence="1">Uncharacterized protein</fullName>
    </submittedName>
</protein>
<organism evidence="1 2">
    <name type="scientific">Paenibacillus selenitireducens</name>
    <dbReference type="NCBI Taxonomy" id="1324314"/>
    <lineage>
        <taxon>Bacteria</taxon>
        <taxon>Bacillati</taxon>
        <taxon>Bacillota</taxon>
        <taxon>Bacilli</taxon>
        <taxon>Bacillales</taxon>
        <taxon>Paenibacillaceae</taxon>
        <taxon>Paenibacillus</taxon>
    </lineage>
</organism>
<dbReference type="EMBL" id="MSZX01000006">
    <property type="protein sequence ID" value="OPA76607.1"/>
    <property type="molecule type" value="Genomic_DNA"/>
</dbReference>
<name>A0A1T2X9M6_9BACL</name>
<dbReference type="AlphaFoldDB" id="A0A1T2X9M6"/>
<proteinExistence type="predicted"/>
<gene>
    <name evidence="1" type="ORF">BVG16_15600</name>
</gene>
<accession>A0A1T2X9M6</accession>
<evidence type="ECO:0000313" key="2">
    <source>
        <dbReference type="Proteomes" id="UP000190188"/>
    </source>
</evidence>
<reference evidence="1 2" key="1">
    <citation type="submission" date="2017-01" db="EMBL/GenBank/DDBJ databases">
        <title>Genome analysis of Paenibacillus selenitrireducens ES3-24.</title>
        <authorList>
            <person name="Xu D."/>
            <person name="Yao R."/>
            <person name="Zheng S."/>
        </authorList>
    </citation>
    <scope>NUCLEOTIDE SEQUENCE [LARGE SCALE GENOMIC DNA]</scope>
    <source>
        <strain evidence="1 2">ES3-24</strain>
    </source>
</reference>
<keyword evidence="2" id="KW-1185">Reference proteome</keyword>